<comment type="caution">
    <text evidence="4">The sequence shown here is derived from an EMBL/GenBank/DDBJ whole genome shotgun (WGS) entry which is preliminary data.</text>
</comment>
<keyword evidence="1" id="KW-0479">Metal-binding</keyword>
<dbReference type="EC" id="3.1.1.104" evidence="4"/>
<dbReference type="PROSITE" id="PS51347">
    <property type="entry name" value="PHOSPHOTRIESTERASE_2"/>
    <property type="match status" value="1"/>
</dbReference>
<organism evidence="4 5">
    <name type="scientific">Microbacterium paludicola</name>
    <dbReference type="NCBI Taxonomy" id="300019"/>
    <lineage>
        <taxon>Bacteria</taxon>
        <taxon>Bacillati</taxon>
        <taxon>Actinomycetota</taxon>
        <taxon>Actinomycetes</taxon>
        <taxon>Micrococcales</taxon>
        <taxon>Microbacteriaceae</taxon>
        <taxon>Microbacterium</taxon>
    </lineage>
</organism>
<keyword evidence="2 4" id="KW-0378">Hydrolase</keyword>
<dbReference type="InterPro" id="IPR032466">
    <property type="entry name" value="Metal_Hydrolase"/>
</dbReference>
<dbReference type="Pfam" id="PF02126">
    <property type="entry name" value="PTE"/>
    <property type="match status" value="1"/>
</dbReference>
<evidence type="ECO:0000313" key="4">
    <source>
        <dbReference type="EMBL" id="MDR6167830.1"/>
    </source>
</evidence>
<dbReference type="RefSeq" id="WP_240482606.1">
    <property type="nucleotide sequence ID" value="NZ_JAVIZA010000001.1"/>
</dbReference>
<evidence type="ECO:0000256" key="2">
    <source>
        <dbReference type="ARBA" id="ARBA00022801"/>
    </source>
</evidence>
<name>A0ABU1I1S0_9MICO</name>
<dbReference type="Gene3D" id="3.20.20.140">
    <property type="entry name" value="Metal-dependent hydrolases"/>
    <property type="match status" value="1"/>
</dbReference>
<dbReference type="SUPFAM" id="SSF51556">
    <property type="entry name" value="Metallo-dependent hydrolases"/>
    <property type="match status" value="1"/>
</dbReference>
<gene>
    <name evidence="4" type="ORF">QE367_002034</name>
</gene>
<accession>A0ABU1I1S0</accession>
<dbReference type="PANTHER" id="PTHR10819:SF3">
    <property type="entry name" value="PHOSPHOTRIESTERASE-RELATED PROTEIN"/>
    <property type="match status" value="1"/>
</dbReference>
<dbReference type="Proteomes" id="UP001260188">
    <property type="component" value="Unassembled WGS sequence"/>
</dbReference>
<evidence type="ECO:0000256" key="1">
    <source>
        <dbReference type="ARBA" id="ARBA00022723"/>
    </source>
</evidence>
<reference evidence="4 5" key="1">
    <citation type="submission" date="2023-08" db="EMBL/GenBank/DDBJ databases">
        <title>Functional and genomic diversity of the sorghum phyllosphere microbiome.</title>
        <authorList>
            <person name="Shade A."/>
        </authorList>
    </citation>
    <scope>NUCLEOTIDE SEQUENCE [LARGE SCALE GENOMIC DNA]</scope>
    <source>
        <strain evidence="4 5">SORGH_AS_0919</strain>
    </source>
</reference>
<protein>
    <submittedName>
        <fullName evidence="4">Metal-dependent phosphotriesterase family hydrolase</fullName>
        <ecNumber evidence="4">3.1.1.104</ecNumber>
    </submittedName>
</protein>
<evidence type="ECO:0000256" key="3">
    <source>
        <dbReference type="PROSITE-ProRule" id="PRU00679"/>
    </source>
</evidence>
<keyword evidence="5" id="KW-1185">Reference proteome</keyword>
<sequence length="325" mass="34623">MSDAMTGMRGQVRTVTGDVEPDALGTVNYHEHLFQRSPLLPGDDLDDEDASGREAAELRESGFAALVDATPLGLGRRPDAIRRISRATGLTVVMTTGVHRREHYAADHPLLRASEDELAAAFHRDLTVGAAEGLSPASLDSEPDQDAAPRAGVLKAGLGYWRIDDAARRAIAAVGAAHRDTGAPVMVHLEHGSAAHEALDALASVGVAADRVALAHVDRNPDPGLHAELAARGAFLGYDGAARARDWPDAVLIDCLTETARRGGADRVLLGGDVARATRYRAYGGIPGLRYLGDRFVPRLRDAAGDDVVDRVLRRNPAAWLAWRV</sequence>
<dbReference type="PANTHER" id="PTHR10819">
    <property type="entry name" value="PHOSPHOTRIESTERASE-RELATED"/>
    <property type="match status" value="1"/>
</dbReference>
<evidence type="ECO:0000313" key="5">
    <source>
        <dbReference type="Proteomes" id="UP001260188"/>
    </source>
</evidence>
<comment type="similarity">
    <text evidence="3">Belongs to the metallo-dependent hydrolases superfamily. Phosphotriesterase family.</text>
</comment>
<proteinExistence type="inferred from homology"/>
<feature type="modified residue" description="N6-carboxylysine" evidence="3">
    <location>
        <position position="155"/>
    </location>
</feature>
<dbReference type="EMBL" id="JAVIZA010000001">
    <property type="protein sequence ID" value="MDR6167830.1"/>
    <property type="molecule type" value="Genomic_DNA"/>
</dbReference>
<dbReference type="GO" id="GO:0016787">
    <property type="term" value="F:hydrolase activity"/>
    <property type="evidence" value="ECO:0007669"/>
    <property type="project" value="UniProtKB-KW"/>
</dbReference>
<dbReference type="InterPro" id="IPR001559">
    <property type="entry name" value="Phosphotriesterase"/>
</dbReference>
<dbReference type="PIRSF" id="PIRSF016839">
    <property type="entry name" value="PhP"/>
    <property type="match status" value="1"/>
</dbReference>